<dbReference type="SUPFAM" id="SSF56935">
    <property type="entry name" value="Porins"/>
    <property type="match status" value="1"/>
</dbReference>
<organism evidence="2 3">
    <name type="scientific">Croceitalea dokdonensis DOKDO 023</name>
    <dbReference type="NCBI Taxonomy" id="1300341"/>
    <lineage>
        <taxon>Bacteria</taxon>
        <taxon>Pseudomonadati</taxon>
        <taxon>Bacteroidota</taxon>
        <taxon>Flavobacteriia</taxon>
        <taxon>Flavobacteriales</taxon>
        <taxon>Flavobacteriaceae</taxon>
        <taxon>Croceitalea</taxon>
    </lineage>
</organism>
<sequence>MKKIIFIFIITCFGMVWTYGQQRTVKGKVTDGKNPMEDVVVGILDKDGIITNTDQKGFYSLAAVPGDVLTFSFLGMLPIQIVVEDVTRILNVTMVPDINALDEVTVKGSRRLSQQAIEEQYNFRGNIIRTAFGYIDAERASGSIRFLQEKDIRSVNLGILELLQNRFPGVQVYGSTIGARDLSTTLASSTSRISGDDAAAENGTNDQSNNLAGNNPVTRSNRRSEGPAVFIRGFSSIQSPQPAIFDIDGQVFVDVPIWLDVNNIKRLAILNNLATTTQYGALGAGGVVVINTIAGNTAPKQVVDQARLRNNFYQGDALGGAKLRANWPTYKKELYASANLDEAKMVYQKYAPTYSNSPYFLMDAQAYFVEKGDNAYAEKVVADNGTLLEGNPVLLKALAYQYQAQGNHASANELYKEVFLLRPNYAQSYLDMANSYRDLGRAKQAAAIYARYEYLLQEGFMESDSITLAPMMDRDFNNLLALQRDAVLDGKKRKSVYVAEDSFKGTRLVFEWNDGEAEFDLQFVNPEGQYSLWKHSLADNEALIGREKDFGYNMTEELIDGSLPGTWQVNVRYHGNKSLTPTYLKATVYHNYGEVSQRKEVKVFKLTLKDVNQELFRVQTTKGIVMR</sequence>
<feature type="compositionally biased region" description="Polar residues" evidence="1">
    <location>
        <begin position="202"/>
        <end position="219"/>
    </location>
</feature>
<dbReference type="SUPFAM" id="SSF49464">
    <property type="entry name" value="Carboxypeptidase regulatory domain-like"/>
    <property type="match status" value="1"/>
</dbReference>
<dbReference type="InterPro" id="IPR011990">
    <property type="entry name" value="TPR-like_helical_dom_sf"/>
</dbReference>
<dbReference type="Gene3D" id="1.25.40.10">
    <property type="entry name" value="Tetratricopeptide repeat domain"/>
    <property type="match status" value="1"/>
</dbReference>
<proteinExistence type="predicted"/>
<protein>
    <submittedName>
        <fullName evidence="2">Putative outer membrane protein</fullName>
    </submittedName>
</protein>
<reference evidence="2 3" key="1">
    <citation type="submission" date="2015-09" db="EMBL/GenBank/DDBJ databases">
        <title>Genome sequence of the marine flavobacterium Croceitalea dokdonensis DOKDO 023 that contains proton- and sodium-pumping rhodopsins.</title>
        <authorList>
            <person name="Kwon S.-K."/>
            <person name="Lee H.K."/>
            <person name="Kwak M.-J."/>
            <person name="Kim J.F."/>
        </authorList>
    </citation>
    <scope>NUCLEOTIDE SEQUENCE [LARGE SCALE GENOMIC DNA]</scope>
    <source>
        <strain evidence="2 3">DOKDO 023</strain>
    </source>
</reference>
<gene>
    <name evidence="2" type="ORF">I595_132</name>
</gene>
<dbReference type="AlphaFoldDB" id="A0A0P7B3S4"/>
<keyword evidence="3" id="KW-1185">Reference proteome</keyword>
<dbReference type="Gene3D" id="2.170.130.10">
    <property type="entry name" value="TonB-dependent receptor, plug domain"/>
    <property type="match status" value="1"/>
</dbReference>
<comment type="caution">
    <text evidence="2">The sequence shown here is derived from an EMBL/GenBank/DDBJ whole genome shotgun (WGS) entry which is preliminary data.</text>
</comment>
<feature type="region of interest" description="Disordered" evidence="1">
    <location>
        <begin position="193"/>
        <end position="222"/>
    </location>
</feature>
<evidence type="ECO:0000256" key="1">
    <source>
        <dbReference type="SAM" id="MobiDB-lite"/>
    </source>
</evidence>
<name>A0A0P7B3S4_9FLAO</name>
<evidence type="ECO:0000313" key="3">
    <source>
        <dbReference type="Proteomes" id="UP000050280"/>
    </source>
</evidence>
<evidence type="ECO:0000313" key="2">
    <source>
        <dbReference type="EMBL" id="KPM33229.1"/>
    </source>
</evidence>
<dbReference type="SUPFAM" id="SSF48452">
    <property type="entry name" value="TPR-like"/>
    <property type="match status" value="1"/>
</dbReference>
<dbReference type="PATRIC" id="fig|1300341.3.peg.131"/>
<dbReference type="EMBL" id="LDJX01000001">
    <property type="protein sequence ID" value="KPM33229.1"/>
    <property type="molecule type" value="Genomic_DNA"/>
</dbReference>
<dbReference type="Proteomes" id="UP000050280">
    <property type="component" value="Unassembled WGS sequence"/>
</dbReference>
<dbReference type="RefSeq" id="WP_054557453.1">
    <property type="nucleotide sequence ID" value="NZ_LDJX01000001.1"/>
</dbReference>
<dbReference type="InterPro" id="IPR037066">
    <property type="entry name" value="Plug_dom_sf"/>
</dbReference>
<accession>A0A0P7B3S4</accession>
<dbReference type="OrthoDB" id="1079187at2"/>
<dbReference type="InterPro" id="IPR008969">
    <property type="entry name" value="CarboxyPept-like_regulatory"/>
</dbReference>
<dbReference type="STRING" id="1300341.I595_132"/>